<dbReference type="PATRIC" id="fig|1122169.6.peg.1341"/>
<feature type="domain" description="Phosphoinositide phosphatase C-terminal" evidence="2">
    <location>
        <begin position="685"/>
        <end position="814"/>
    </location>
</feature>
<dbReference type="eggNOG" id="ENOG5033M7N">
    <property type="taxonomic scope" value="Bacteria"/>
</dbReference>
<dbReference type="Gene3D" id="1.20.120.1720">
    <property type="match status" value="1"/>
</dbReference>
<evidence type="ECO:0000259" key="2">
    <source>
        <dbReference type="Pfam" id="PF18365"/>
    </source>
</evidence>
<dbReference type="AlphaFoldDB" id="A0A0W0Z0R7"/>
<protein>
    <submittedName>
        <fullName evidence="3">Oxidoreductase</fullName>
    </submittedName>
</protein>
<dbReference type="InterPro" id="IPR041034">
    <property type="entry name" value="PI_PP_C"/>
</dbReference>
<gene>
    <name evidence="3" type="ORF">Lsha_1163</name>
</gene>
<comment type="caution">
    <text evidence="3">The sequence shown here is derived from an EMBL/GenBank/DDBJ whole genome shotgun (WGS) entry which is preliminary data.</text>
</comment>
<sequence length="822" mass="93721">MRKGIILRVVDGTALSPELSRTLEELLPKHKIEYFQNKPDYAQSIERRINSLYDAFLFILDAYPLDPKFTNLNADTLRNYAQLCKDNCDLTKGSVEELHKELEKYTAKLVDVLSVAWEWPKGKAVKESIACLNEAEQYVLMGRGRPDLATLTPIQIGTETEYVLQFDESLPPYYDQIVTELQTLKENNYPRTPAWFRHLSEYQQAYFCNLDMKKLDATTVMQDFNSFMSVWESTQKNSLSLASDLNKIKTHAAPYPNWFNSLNVAQQAMVRVLSEDPASFDSHLRSFKKTLIELATKLAYNKTLSLIPRLPQWYWVLPKTQQAFLAQVLKKEKNVEDAVSFVSSRHRTLPLPANFAAHSLIKLNKEGESEVFFGRRFRSSHIASRDGLDFPEAVQQRHCDANLAQVMSKAHAEQFRLLQTLISPIHALDYVPSAVTDYLPELPPDLELYKIARAAVKRSEKALVTLQHNHPFNVAKRYYYTEFNDPDSLLLLEIARNYVSTIPGLKELLTDYENVLNSPLGTATVLDHDGRELFLSSLEQLIILTLGGYSYGSCVSGKDRKAIELMHTDAMILYKAKYGAWPKFGDPKEKTDRVNFVEILTDLYMSRHQHVHAGQNAPGSEGIKTPGMYLPADVAEAINKHLGTEKGLDYDDRLATDNEVKNISKELKNYLLPENDLLCKLMARQLGEVLCTRLYDSLSALINEERRFQPKKDIWSLGWFDSSKKESGATPTGIQSIRGLMLDEHAGKNNVNRMEKIFAAVLSRPETDSSRTKETNSVYSRIRDMLRPLKSGLNLDKVAEEAVTEWSQLFEDSKRDNSLLVY</sequence>
<evidence type="ECO:0000313" key="3">
    <source>
        <dbReference type="EMBL" id="KTD62463.1"/>
    </source>
</evidence>
<dbReference type="OrthoDB" id="5650789at2"/>
<dbReference type="Pfam" id="PF18365">
    <property type="entry name" value="PI_PP_C"/>
    <property type="match status" value="1"/>
</dbReference>
<proteinExistence type="predicted"/>
<dbReference type="Gene3D" id="1.10.520.60">
    <property type="match status" value="1"/>
</dbReference>
<dbReference type="Proteomes" id="UP000054600">
    <property type="component" value="Unassembled WGS sequence"/>
</dbReference>
<name>A0A0W0Z0R7_9GAMM</name>
<evidence type="ECO:0000259" key="1">
    <source>
        <dbReference type="Pfam" id="PF18363"/>
    </source>
</evidence>
<dbReference type="EMBL" id="LNYW01000033">
    <property type="protein sequence ID" value="KTD62463.1"/>
    <property type="molecule type" value="Genomic_DNA"/>
</dbReference>
<feature type="domain" description="Phosphoinositide phosphatase insertion" evidence="1">
    <location>
        <begin position="192"/>
        <end position="285"/>
    </location>
</feature>
<accession>A0A0W0Z0R7</accession>
<dbReference type="Pfam" id="PF18363">
    <property type="entry name" value="PI_PP_I"/>
    <property type="match status" value="1"/>
</dbReference>
<dbReference type="RefSeq" id="WP_018577925.1">
    <property type="nucleotide sequence ID" value="NZ_KB892415.1"/>
</dbReference>
<reference evidence="3 4" key="1">
    <citation type="submission" date="2015-11" db="EMBL/GenBank/DDBJ databases">
        <title>Genomic analysis of 38 Legionella species identifies large and diverse effector repertoires.</title>
        <authorList>
            <person name="Burstein D."/>
            <person name="Amaro F."/>
            <person name="Zusman T."/>
            <person name="Lifshitz Z."/>
            <person name="Cohen O."/>
            <person name="Gilbert J.A."/>
            <person name="Pupko T."/>
            <person name="Shuman H.A."/>
            <person name="Segal G."/>
        </authorList>
    </citation>
    <scope>NUCLEOTIDE SEQUENCE [LARGE SCALE GENOMIC DNA]</scope>
    <source>
        <strain evidence="3 4">ATCC 49655</strain>
    </source>
</reference>
<dbReference type="InterPro" id="IPR040769">
    <property type="entry name" value="PI_PP_I"/>
</dbReference>
<evidence type="ECO:0000313" key="4">
    <source>
        <dbReference type="Proteomes" id="UP000054600"/>
    </source>
</evidence>
<dbReference type="STRING" id="1122169.Lsha_1163"/>
<keyword evidence="4" id="KW-1185">Reference proteome</keyword>
<organism evidence="3 4">
    <name type="scientific">Legionella shakespearei DSM 23087</name>
    <dbReference type="NCBI Taxonomy" id="1122169"/>
    <lineage>
        <taxon>Bacteria</taxon>
        <taxon>Pseudomonadati</taxon>
        <taxon>Pseudomonadota</taxon>
        <taxon>Gammaproteobacteria</taxon>
        <taxon>Legionellales</taxon>
        <taxon>Legionellaceae</taxon>
        <taxon>Legionella</taxon>
    </lineage>
</organism>